<reference evidence="5" key="1">
    <citation type="submission" date="2025-08" db="UniProtKB">
        <authorList>
            <consortium name="RefSeq"/>
        </authorList>
    </citation>
    <scope>IDENTIFICATION</scope>
</reference>
<keyword evidence="4" id="KW-1185">Reference proteome</keyword>
<evidence type="ECO:0000313" key="4">
    <source>
        <dbReference type="Proteomes" id="UP000695022"/>
    </source>
</evidence>
<sequence>MTTRRPAPGATYLAVLVLLLAAAAPTRCRSNAADDVIAASFVGDARRPFEHLARDPDTGALYVGAVNALYRLDANLTRHEAATTGPRDDDVGCSLGRPCATGVPTDNHNKVLVVDAARGRLVVCGSVAHGVCDVRPLAAISSVARAAPTTPVAANNASAPTVAFLAPGPRGRSVLVVGATVATHDGGAAAAPTTSAYWDSVKAVASRTLEDDGDPATSDLFRFVAKDAVSSLGTFVGFRSGTGSHRLTYPILYRSGFSAGGFSYLTTVQRATLDPGAPYVSKVARVCEADVEYRSFSEARLVCAAPPGDDAGGDYDVLQAATSGRIGRDLAADLGLTPQDEVLVGVFARARSDDGGGAPSWEPSGDSALCLYRLLDVERTFATNERKCRDGYGSSIYWTGTMQDCVK</sequence>
<gene>
    <name evidence="5" type="primary">LOC106819100</name>
</gene>
<organism evidence="4 5">
    <name type="scientific">Priapulus caudatus</name>
    <name type="common">Priapulid worm</name>
    <dbReference type="NCBI Taxonomy" id="37621"/>
    <lineage>
        <taxon>Eukaryota</taxon>
        <taxon>Metazoa</taxon>
        <taxon>Ecdysozoa</taxon>
        <taxon>Scalidophora</taxon>
        <taxon>Priapulida</taxon>
        <taxon>Priapulimorpha</taxon>
        <taxon>Priapulimorphida</taxon>
        <taxon>Priapulidae</taxon>
        <taxon>Priapulus</taxon>
    </lineage>
</organism>
<dbReference type="Proteomes" id="UP000695022">
    <property type="component" value="Unplaced"/>
</dbReference>
<protein>
    <submittedName>
        <fullName evidence="5">Plexin-A2-like</fullName>
    </submittedName>
</protein>
<dbReference type="SMART" id="SM00630">
    <property type="entry name" value="Sema"/>
    <property type="match status" value="1"/>
</dbReference>
<accession>A0ABM1F478</accession>
<dbReference type="InterPro" id="IPR036352">
    <property type="entry name" value="Semap_dom_sf"/>
</dbReference>
<evidence type="ECO:0000256" key="2">
    <source>
        <dbReference type="SAM" id="SignalP"/>
    </source>
</evidence>
<dbReference type="PANTHER" id="PTHR22625">
    <property type="entry name" value="PLEXIN"/>
    <property type="match status" value="1"/>
</dbReference>
<dbReference type="InterPro" id="IPR031148">
    <property type="entry name" value="Plexin"/>
</dbReference>
<name>A0ABM1F478_PRICU</name>
<feature type="domain" description="Sema" evidence="3">
    <location>
        <begin position="18"/>
        <end position="407"/>
    </location>
</feature>
<dbReference type="InterPro" id="IPR015943">
    <property type="entry name" value="WD40/YVTN_repeat-like_dom_sf"/>
</dbReference>
<dbReference type="RefSeq" id="XP_014679249.1">
    <property type="nucleotide sequence ID" value="XM_014823763.1"/>
</dbReference>
<dbReference type="GeneID" id="106819100"/>
<dbReference type="CDD" id="cd11236">
    <property type="entry name" value="Sema_plexin_like"/>
    <property type="match status" value="1"/>
</dbReference>
<evidence type="ECO:0000256" key="1">
    <source>
        <dbReference type="PROSITE-ProRule" id="PRU00352"/>
    </source>
</evidence>
<dbReference type="PANTHER" id="PTHR22625:SF70">
    <property type="entry name" value="PLEXIN A, ISOFORM A"/>
    <property type="match status" value="1"/>
</dbReference>
<dbReference type="InterPro" id="IPR001627">
    <property type="entry name" value="Semap_dom"/>
</dbReference>
<feature type="chain" id="PRO_5047437235" evidence="2">
    <location>
        <begin position="29"/>
        <end position="407"/>
    </location>
</feature>
<keyword evidence="2" id="KW-0732">Signal</keyword>
<feature type="non-terminal residue" evidence="5">
    <location>
        <position position="407"/>
    </location>
</feature>
<comment type="caution">
    <text evidence="1">Lacks conserved residue(s) required for the propagation of feature annotation.</text>
</comment>
<dbReference type="PROSITE" id="PS51004">
    <property type="entry name" value="SEMA"/>
    <property type="match status" value="1"/>
</dbReference>
<dbReference type="Gene3D" id="2.130.10.10">
    <property type="entry name" value="YVTN repeat-like/Quinoprotein amine dehydrogenase"/>
    <property type="match status" value="1"/>
</dbReference>
<evidence type="ECO:0000259" key="3">
    <source>
        <dbReference type="PROSITE" id="PS51004"/>
    </source>
</evidence>
<feature type="signal peptide" evidence="2">
    <location>
        <begin position="1"/>
        <end position="28"/>
    </location>
</feature>
<evidence type="ECO:0000313" key="5">
    <source>
        <dbReference type="RefSeq" id="XP_014679249.1"/>
    </source>
</evidence>
<dbReference type="SUPFAM" id="SSF101912">
    <property type="entry name" value="Sema domain"/>
    <property type="match status" value="1"/>
</dbReference>
<proteinExistence type="predicted"/>